<name>B2WFV9_PYRTR</name>
<evidence type="ECO:0000313" key="1">
    <source>
        <dbReference type="EMBL" id="EDU41866.1"/>
    </source>
</evidence>
<dbReference type="InParanoid" id="B2WFV9"/>
<protein>
    <submittedName>
        <fullName evidence="1">Uncharacterized protein</fullName>
    </submittedName>
</protein>
<proteinExistence type="predicted"/>
<reference evidence="2" key="1">
    <citation type="journal article" date="2013" name="G3 (Bethesda)">
        <title>Comparative genomics of a plant-pathogenic fungus, Pyrenophora tritici-repentis, reveals transduplication and the impact of repeat elements on pathogenicity and population divergence.</title>
        <authorList>
            <person name="Manning V.A."/>
            <person name="Pandelova I."/>
            <person name="Dhillon B."/>
            <person name="Wilhelm L.J."/>
            <person name="Goodwin S.B."/>
            <person name="Berlin A.M."/>
            <person name="Figueroa M."/>
            <person name="Freitag M."/>
            <person name="Hane J.K."/>
            <person name="Henrissat B."/>
            <person name="Holman W.H."/>
            <person name="Kodira C.D."/>
            <person name="Martin J."/>
            <person name="Oliver R.P."/>
            <person name="Robbertse B."/>
            <person name="Schackwitz W."/>
            <person name="Schwartz D.C."/>
            <person name="Spatafora J.W."/>
            <person name="Turgeon B.G."/>
            <person name="Yandava C."/>
            <person name="Young S."/>
            <person name="Zhou S."/>
            <person name="Zeng Q."/>
            <person name="Grigoriev I.V."/>
            <person name="Ma L.-J."/>
            <person name="Ciuffetti L.M."/>
        </authorList>
    </citation>
    <scope>NUCLEOTIDE SEQUENCE [LARGE SCALE GENOMIC DNA]</scope>
    <source>
        <strain evidence="2">Pt-1C-BFP</strain>
    </source>
</reference>
<evidence type="ECO:0000313" key="2">
    <source>
        <dbReference type="Proteomes" id="UP000001471"/>
    </source>
</evidence>
<accession>B2WFV9</accession>
<organism evidence="1 2">
    <name type="scientific">Pyrenophora tritici-repentis (strain Pt-1C-BFP)</name>
    <name type="common">Wheat tan spot fungus</name>
    <name type="synonym">Drechslera tritici-repentis</name>
    <dbReference type="NCBI Taxonomy" id="426418"/>
    <lineage>
        <taxon>Eukaryota</taxon>
        <taxon>Fungi</taxon>
        <taxon>Dikarya</taxon>
        <taxon>Ascomycota</taxon>
        <taxon>Pezizomycotina</taxon>
        <taxon>Dothideomycetes</taxon>
        <taxon>Pleosporomycetidae</taxon>
        <taxon>Pleosporales</taxon>
        <taxon>Pleosporineae</taxon>
        <taxon>Pleosporaceae</taxon>
        <taxon>Pyrenophora</taxon>
    </lineage>
</organism>
<dbReference type="Proteomes" id="UP000001471">
    <property type="component" value="Unassembled WGS sequence"/>
</dbReference>
<dbReference type="HOGENOM" id="CLU_1240688_0_0_1"/>
<dbReference type="AlphaFoldDB" id="B2WFV9"/>
<dbReference type="EMBL" id="DS231624">
    <property type="protein sequence ID" value="EDU41866.1"/>
    <property type="molecule type" value="Genomic_DNA"/>
</dbReference>
<gene>
    <name evidence="1" type="ORF">PTRG_08815</name>
</gene>
<sequence>MGARSVWSTVWGPPFDISRWSKTSTWVASILFRKSAPSLRWPDVETVRGQASSSVPFEATRRRRYVKVLERDNNGTALARAESSCFRESGRLYTGRSGLRGGTHVRDRHVEYVRAWLAGWLPRPDHAQYREAWCPYKGWTLALGRSLRTEACVSETSYRVLWQSTNSLACFEWQGKCKRELMSPATVPELVKYLHDIIKVGCSSDEQKLCGTYSHQFAAALDE</sequence>